<feature type="region of interest" description="Disordered" evidence="1">
    <location>
        <begin position="338"/>
        <end position="373"/>
    </location>
</feature>
<evidence type="ECO:0000313" key="2">
    <source>
        <dbReference type="EMBL" id="ROW10569.1"/>
    </source>
</evidence>
<keyword evidence="3" id="KW-1185">Reference proteome</keyword>
<dbReference type="OrthoDB" id="4167490at2759"/>
<name>A0A423X3X8_9PEZI</name>
<evidence type="ECO:0000256" key="1">
    <source>
        <dbReference type="SAM" id="MobiDB-lite"/>
    </source>
</evidence>
<gene>
    <name evidence="2" type="ORF">VMCG_01913</name>
</gene>
<feature type="region of interest" description="Disordered" evidence="1">
    <location>
        <begin position="197"/>
        <end position="217"/>
    </location>
</feature>
<comment type="caution">
    <text evidence="2">The sequence shown here is derived from an EMBL/GenBank/DDBJ whole genome shotgun (WGS) entry which is preliminary data.</text>
</comment>
<dbReference type="AlphaFoldDB" id="A0A423X3X8"/>
<feature type="compositionally biased region" description="Low complexity" evidence="1">
    <location>
        <begin position="358"/>
        <end position="373"/>
    </location>
</feature>
<organism evidence="2 3">
    <name type="scientific">Cytospora schulzeri</name>
    <dbReference type="NCBI Taxonomy" id="448051"/>
    <lineage>
        <taxon>Eukaryota</taxon>
        <taxon>Fungi</taxon>
        <taxon>Dikarya</taxon>
        <taxon>Ascomycota</taxon>
        <taxon>Pezizomycotina</taxon>
        <taxon>Sordariomycetes</taxon>
        <taxon>Sordariomycetidae</taxon>
        <taxon>Diaporthales</taxon>
        <taxon>Cytosporaceae</taxon>
        <taxon>Cytospora</taxon>
    </lineage>
</organism>
<protein>
    <recommendedName>
        <fullName evidence="4">F-box domain-containing protein</fullName>
    </recommendedName>
</protein>
<accession>A0A423X3X8</accession>
<feature type="compositionally biased region" description="Basic residues" evidence="1">
    <location>
        <begin position="8"/>
        <end position="23"/>
    </location>
</feature>
<feature type="compositionally biased region" description="Acidic residues" evidence="1">
    <location>
        <begin position="198"/>
        <end position="208"/>
    </location>
</feature>
<feature type="compositionally biased region" description="Basic and acidic residues" evidence="1">
    <location>
        <begin position="338"/>
        <end position="350"/>
    </location>
</feature>
<evidence type="ECO:0008006" key="4">
    <source>
        <dbReference type="Google" id="ProtNLM"/>
    </source>
</evidence>
<evidence type="ECO:0000313" key="3">
    <source>
        <dbReference type="Proteomes" id="UP000283895"/>
    </source>
</evidence>
<feature type="region of interest" description="Disordered" evidence="1">
    <location>
        <begin position="1"/>
        <end position="48"/>
    </location>
</feature>
<dbReference type="EMBL" id="LKEA01000003">
    <property type="protein sequence ID" value="ROW10569.1"/>
    <property type="molecule type" value="Genomic_DNA"/>
</dbReference>
<dbReference type="Proteomes" id="UP000283895">
    <property type="component" value="Unassembled WGS sequence"/>
</dbReference>
<proteinExistence type="predicted"/>
<reference evidence="2 3" key="1">
    <citation type="submission" date="2015-09" db="EMBL/GenBank/DDBJ databases">
        <title>Host preference determinants of Valsa canker pathogens revealed by comparative genomics.</title>
        <authorList>
            <person name="Yin Z."/>
            <person name="Huang L."/>
        </authorList>
    </citation>
    <scope>NUCLEOTIDE SEQUENCE [LARGE SCALE GENOMIC DNA]</scope>
    <source>
        <strain evidence="2 3">03-1</strain>
    </source>
</reference>
<sequence length="543" mass="60363">MKLTPIRVRGKRGQPKPVKKSKIQGKDDTEVYGQPEKKKRVKKYHGDDDDTRVKRARLHQLPHEILERIFIASQNLCLPLVSRELYHMLSSDSIKYRLVGAAFGPTWDAYYGCDNFEVVSYDGWQSDAERIEGDPTFQSSVLACSWAKLPMLLTSFDVWIRQQSKGRAYFHIPELKQERLRMVPQPGSLYERAYIDETAADDDGDNDDPANSSSSTTMTMREKLAFDLVNFETLVSYSSSAPNVPAGQIYIRDNPYRLRAMLGMHLEVHPGARVPGDLLAGPFESDDGDVGVGVEKMERLFWLVRGGACLQEDQTWEVTREGFKQILRLIKADVIKSEGGDDDHEQKEEGSDKEDDNTSTTISTTTTTNNNDTSMNERLELAARILALFNLLGVFDTPLHWPRYISQTSLAQVSALIPRATAPGSRQEALLGELAALLRQNLGQYGASNAVGPAGGRWRRRPRMLQQDRLAVQGRNTHLVVFASVWRQRARLFLGEPGGGRLGGQQGHGQQPSSPLVAAGAGGGGVIGNGLVMHEPWSDFGLE</sequence>
<dbReference type="STRING" id="356882.A0A423X3X8"/>